<protein>
    <submittedName>
        <fullName evidence="4">Uncharacterized protein</fullName>
    </submittedName>
</protein>
<feature type="compositionally biased region" description="Pro residues" evidence="1">
    <location>
        <begin position="85"/>
        <end position="99"/>
    </location>
</feature>
<evidence type="ECO:0000256" key="1">
    <source>
        <dbReference type="SAM" id="MobiDB-lite"/>
    </source>
</evidence>
<organism evidence="3 4">
    <name type="scientific">Panagrellus redivivus</name>
    <name type="common">Microworm</name>
    <dbReference type="NCBI Taxonomy" id="6233"/>
    <lineage>
        <taxon>Eukaryota</taxon>
        <taxon>Metazoa</taxon>
        <taxon>Ecdysozoa</taxon>
        <taxon>Nematoda</taxon>
        <taxon>Chromadorea</taxon>
        <taxon>Rhabditida</taxon>
        <taxon>Tylenchina</taxon>
        <taxon>Panagrolaimomorpha</taxon>
        <taxon>Panagrolaimoidea</taxon>
        <taxon>Panagrolaimidae</taxon>
        <taxon>Panagrellus</taxon>
    </lineage>
</organism>
<keyword evidence="2" id="KW-1133">Transmembrane helix</keyword>
<evidence type="ECO:0000256" key="2">
    <source>
        <dbReference type="SAM" id="Phobius"/>
    </source>
</evidence>
<keyword evidence="3" id="KW-1185">Reference proteome</keyword>
<reference evidence="3" key="1">
    <citation type="journal article" date="2013" name="Genetics">
        <title>The draft genome and transcriptome of Panagrellus redivivus are shaped by the harsh demands of a free-living lifestyle.</title>
        <authorList>
            <person name="Srinivasan J."/>
            <person name="Dillman A.R."/>
            <person name="Macchietto M.G."/>
            <person name="Heikkinen L."/>
            <person name="Lakso M."/>
            <person name="Fracchia K.M."/>
            <person name="Antoshechkin I."/>
            <person name="Mortazavi A."/>
            <person name="Wong G."/>
            <person name="Sternberg P.W."/>
        </authorList>
    </citation>
    <scope>NUCLEOTIDE SEQUENCE [LARGE SCALE GENOMIC DNA]</scope>
    <source>
        <strain evidence="3">MT8872</strain>
    </source>
</reference>
<feature type="transmembrane region" description="Helical" evidence="2">
    <location>
        <begin position="12"/>
        <end position="32"/>
    </location>
</feature>
<feature type="region of interest" description="Disordered" evidence="1">
    <location>
        <begin position="48"/>
        <end position="116"/>
    </location>
</feature>
<dbReference type="AlphaFoldDB" id="A0A7E4VHB8"/>
<dbReference type="Proteomes" id="UP000492821">
    <property type="component" value="Unassembled WGS sequence"/>
</dbReference>
<dbReference type="WBParaSite" id="Pan_g21022.t1">
    <property type="protein sequence ID" value="Pan_g21022.t1"/>
    <property type="gene ID" value="Pan_g21022"/>
</dbReference>
<evidence type="ECO:0000313" key="4">
    <source>
        <dbReference type="WBParaSite" id="Pan_g21022.t1"/>
    </source>
</evidence>
<keyword evidence="2" id="KW-0472">Membrane</keyword>
<keyword evidence="2" id="KW-0812">Transmembrane</keyword>
<name>A0A7E4VHB8_PANRE</name>
<reference evidence="4" key="2">
    <citation type="submission" date="2020-10" db="UniProtKB">
        <authorList>
            <consortium name="WormBaseParasite"/>
        </authorList>
    </citation>
    <scope>IDENTIFICATION</scope>
</reference>
<sequence length="259" mass="28711">MIPYALDATAIILSVAGVGLLLSAVHALVLLFRKQHFLPRDRELRRRLARTQTVPNPKPQRLRKPNPSRPPPPQFFYVDIESAAAPPPATASPTQPAPPKKSKSKPSAEPLKTNDRGLSVDDEFLLRIKRDLSFYDPPNADTQALKLKIPPHVHGRLPNCRRAQYISDIGIDPASKDENDNDDISLVSDDNSEVAFDEIDPEGKRATKVQTTSPTLLKLLAMPADLEDAPTTEQERPVANVVIKAEDKLFVSLRNTKMK</sequence>
<evidence type="ECO:0000313" key="3">
    <source>
        <dbReference type="Proteomes" id="UP000492821"/>
    </source>
</evidence>
<proteinExistence type="predicted"/>
<accession>A0A7E4VHB8</accession>